<name>K3Y2P0_SETIT</name>
<dbReference type="AlphaFoldDB" id="K3Y2P0"/>
<keyword evidence="3" id="KW-1185">Reference proteome</keyword>
<protein>
    <recommendedName>
        <fullName evidence="4">CCHC-type domain-containing protein</fullName>
    </recommendedName>
</protein>
<dbReference type="PANTHER" id="PTHR33075:SF7">
    <property type="entry name" value="OS02G0303350 PROTEIN"/>
    <property type="match status" value="1"/>
</dbReference>
<accession>K3Y2P0</accession>
<reference evidence="3" key="1">
    <citation type="journal article" date="2012" name="Nat. Biotechnol.">
        <title>Reference genome sequence of the model plant Setaria.</title>
        <authorList>
            <person name="Bennetzen J.L."/>
            <person name="Schmutz J."/>
            <person name="Wang H."/>
            <person name="Percifield R."/>
            <person name="Hawkins J."/>
            <person name="Pontaroli A.C."/>
            <person name="Estep M."/>
            <person name="Feng L."/>
            <person name="Vaughn J.N."/>
            <person name="Grimwood J."/>
            <person name="Jenkins J."/>
            <person name="Barry K."/>
            <person name="Lindquist E."/>
            <person name="Hellsten U."/>
            <person name="Deshpande S."/>
            <person name="Wang X."/>
            <person name="Wu X."/>
            <person name="Mitros T."/>
            <person name="Triplett J."/>
            <person name="Yang X."/>
            <person name="Ye C.Y."/>
            <person name="Mauro-Herrera M."/>
            <person name="Wang L."/>
            <person name="Li P."/>
            <person name="Sharma M."/>
            <person name="Sharma R."/>
            <person name="Ronald P.C."/>
            <person name="Panaud O."/>
            <person name="Kellogg E.A."/>
            <person name="Brutnell T.P."/>
            <person name="Doust A.N."/>
            <person name="Tuskan G.A."/>
            <person name="Rokhsar D."/>
            <person name="Devos K.M."/>
        </authorList>
    </citation>
    <scope>NUCLEOTIDE SEQUENCE [LARGE SCALE GENOMIC DNA]</scope>
    <source>
        <strain evidence="3">cv. Yugu1</strain>
    </source>
</reference>
<dbReference type="HOGENOM" id="CLU_009245_3_1_1"/>
<evidence type="ECO:0000313" key="2">
    <source>
        <dbReference type="EnsemblPlants" id="KQL10649"/>
    </source>
</evidence>
<dbReference type="Gramene" id="KQL10649">
    <property type="protein sequence ID" value="KQL10649"/>
    <property type="gene ID" value="SETIT_008467mg"/>
</dbReference>
<dbReference type="OMA" id="ARSCMAS"/>
<dbReference type="EMBL" id="AGNK02002461">
    <property type="status" value="NOT_ANNOTATED_CDS"/>
    <property type="molecule type" value="Genomic_DNA"/>
</dbReference>
<dbReference type="Proteomes" id="UP000004995">
    <property type="component" value="Unassembled WGS sequence"/>
</dbReference>
<organism evidence="2 3">
    <name type="scientific">Setaria italica</name>
    <name type="common">Foxtail millet</name>
    <name type="synonym">Panicum italicum</name>
    <dbReference type="NCBI Taxonomy" id="4555"/>
    <lineage>
        <taxon>Eukaryota</taxon>
        <taxon>Viridiplantae</taxon>
        <taxon>Streptophyta</taxon>
        <taxon>Embryophyta</taxon>
        <taxon>Tracheophyta</taxon>
        <taxon>Spermatophyta</taxon>
        <taxon>Magnoliopsida</taxon>
        <taxon>Liliopsida</taxon>
        <taxon>Poales</taxon>
        <taxon>Poaceae</taxon>
        <taxon>PACMAD clade</taxon>
        <taxon>Panicoideae</taxon>
        <taxon>Panicodae</taxon>
        <taxon>Paniceae</taxon>
        <taxon>Cenchrinae</taxon>
        <taxon>Setaria</taxon>
    </lineage>
</organism>
<feature type="compositionally biased region" description="Pro residues" evidence="1">
    <location>
        <begin position="262"/>
        <end position="271"/>
    </location>
</feature>
<evidence type="ECO:0000256" key="1">
    <source>
        <dbReference type="SAM" id="MobiDB-lite"/>
    </source>
</evidence>
<evidence type="ECO:0000313" key="3">
    <source>
        <dbReference type="Proteomes" id="UP000004995"/>
    </source>
</evidence>
<dbReference type="eggNOG" id="ENOG502R5M3">
    <property type="taxonomic scope" value="Eukaryota"/>
</dbReference>
<dbReference type="InParanoid" id="K3Y2P0"/>
<sequence>MADFFLVASFSRSSICLNEEYVALILQSVLGGVAHDLPVVHQVEWTFGFSIDFKRVGIMIHRLGKFLCKIFAIFFTLWRDDGFDYIREKTKWDQEQEAECYAHIAAQQVPPIVPKRKSIFKRISFPSSYFSTNFASDLSSCKSVFERLGSKVHSKAKNKEDSHRSHSEAFSNLNSNKKSAPTFLPRDISQLSYFHCLAKGHLIMMCSQDIRCKVCFRYGHIARSCMASCVSYHPKTRADKEPSFSGPFHPYINIKCSIPADPPASPHPAPSPSNKSSEKIPSSPPLPPPPPPHVIHHDPDVPPLILSTYLECMESYNEDLAIAYPVPKVNKVDFEPMVAAVKEFFVQTHGVHVAEVQPYPIGNAYVLFHNPVERERFLDKIIQFGPDYHIYVRKHNEGKNARFQDMDREAWIMLISFPEDARNNSTISKAVADFGLLHYWNDTNNLARIVAKINLFYGAKIPHGVLVSTSIPLKTRSCMYLVFVLTNKGITMLADEDQLPANGPLFPLPVQAPRWMGLHGNVHAPGPQAIGEESSVGQGAQSAAAMDEDKDKSKENLLSYVGADLVMPSSPALDVMPLQMVAPPINKVSLSLSKVFATLNILFHIPCSLSRNICSCLCAFGSNLDTIIPSYVSDHESLFFLASLAIDQQDASTLIGPEDEDVVILDGQLPAAGSHKSHRRRAHKLKEPLDDKFLRRSKRLNPA</sequence>
<proteinExistence type="predicted"/>
<dbReference type="FunCoup" id="K3Y2P0">
    <property type="interactions" value="1319"/>
</dbReference>
<dbReference type="EnsemblPlants" id="KQL10649">
    <property type="protein sequence ID" value="KQL10649"/>
    <property type="gene ID" value="SETIT_008467mg"/>
</dbReference>
<reference evidence="2" key="2">
    <citation type="submission" date="2018-08" db="UniProtKB">
        <authorList>
            <consortium name="EnsemblPlants"/>
        </authorList>
    </citation>
    <scope>IDENTIFICATION</scope>
    <source>
        <strain evidence="2">Yugu1</strain>
    </source>
</reference>
<feature type="compositionally biased region" description="Pro residues" evidence="1">
    <location>
        <begin position="282"/>
        <end position="293"/>
    </location>
</feature>
<feature type="compositionally biased region" description="Low complexity" evidence="1">
    <location>
        <begin position="272"/>
        <end position="281"/>
    </location>
</feature>
<dbReference type="PANTHER" id="PTHR33075">
    <property type="entry name" value="OS02G0499800 PROTEIN"/>
    <property type="match status" value="1"/>
</dbReference>
<evidence type="ECO:0008006" key="4">
    <source>
        <dbReference type="Google" id="ProtNLM"/>
    </source>
</evidence>
<feature type="region of interest" description="Disordered" evidence="1">
    <location>
        <begin position="262"/>
        <end position="294"/>
    </location>
</feature>